<organism evidence="2 3">
    <name type="scientific">Thermonema lapsum</name>
    <dbReference type="NCBI Taxonomy" id="28195"/>
    <lineage>
        <taxon>Bacteria</taxon>
        <taxon>Pseudomonadati</taxon>
        <taxon>Bacteroidota</taxon>
        <taxon>Cytophagia</taxon>
        <taxon>Cytophagales</taxon>
        <taxon>Thermonemataceae</taxon>
        <taxon>Thermonema</taxon>
    </lineage>
</organism>
<dbReference type="GO" id="GO:0005886">
    <property type="term" value="C:plasma membrane"/>
    <property type="evidence" value="ECO:0007669"/>
    <property type="project" value="TreeGrafter"/>
</dbReference>
<dbReference type="InterPro" id="IPR050445">
    <property type="entry name" value="Bact_polysacc_biosynth/exp"/>
</dbReference>
<sequence length="275" mass="31216">MSQIPQKDFDLIDVAAGAYRLAKGYYRPLILLPVAGALLALLLSLVLIKPVYQNSFIIFVRVLSSAETLQLIKDLETLKEANDSKKLAQVLEISEEQARSLKSITARRMEDKNNQIDSTSTVIVEFETSNPEDYETIQNALVKYISEIPYVKKENALFLQRQEELYEAIQDQIRRLDSIHTTLVSTINNTSENRQVLTNGIYTEIVSLKKEQLAVKKELQYPEAIRIIEPVRPVSKPAKASPQQNTLIGFFAGLFLAVFYIFFAEMKKRAEQTAV</sequence>
<dbReference type="AlphaFoldDB" id="A0A846MTJ7"/>
<feature type="transmembrane region" description="Helical" evidence="1">
    <location>
        <begin position="246"/>
        <end position="263"/>
    </location>
</feature>
<keyword evidence="3" id="KW-1185">Reference proteome</keyword>
<dbReference type="EMBL" id="JAASRN010000004">
    <property type="protein sequence ID" value="NIK74652.1"/>
    <property type="molecule type" value="Genomic_DNA"/>
</dbReference>
<evidence type="ECO:0000313" key="3">
    <source>
        <dbReference type="Proteomes" id="UP000537126"/>
    </source>
</evidence>
<dbReference type="GO" id="GO:0004713">
    <property type="term" value="F:protein tyrosine kinase activity"/>
    <property type="evidence" value="ECO:0007669"/>
    <property type="project" value="TreeGrafter"/>
</dbReference>
<accession>A0A846MTJ7</accession>
<dbReference type="PANTHER" id="PTHR32309:SF13">
    <property type="entry name" value="FERRIC ENTEROBACTIN TRANSPORT PROTEIN FEPE"/>
    <property type="match status" value="1"/>
</dbReference>
<gene>
    <name evidence="2" type="ORF">FHS56_002181</name>
</gene>
<keyword evidence="1" id="KW-0472">Membrane</keyword>
<evidence type="ECO:0000256" key="1">
    <source>
        <dbReference type="SAM" id="Phobius"/>
    </source>
</evidence>
<protein>
    <submittedName>
        <fullName evidence="2">Capsular polysaccharide biosynthesis protein</fullName>
    </submittedName>
</protein>
<keyword evidence="1" id="KW-0812">Transmembrane</keyword>
<evidence type="ECO:0000313" key="2">
    <source>
        <dbReference type="EMBL" id="NIK74652.1"/>
    </source>
</evidence>
<proteinExistence type="predicted"/>
<feature type="transmembrane region" description="Helical" evidence="1">
    <location>
        <begin position="29"/>
        <end position="48"/>
    </location>
</feature>
<dbReference type="RefSeq" id="WP_166920624.1">
    <property type="nucleotide sequence ID" value="NZ_JAASRN010000004.1"/>
</dbReference>
<dbReference type="PANTHER" id="PTHR32309">
    <property type="entry name" value="TYROSINE-PROTEIN KINASE"/>
    <property type="match status" value="1"/>
</dbReference>
<name>A0A846MTJ7_9BACT</name>
<dbReference type="Proteomes" id="UP000537126">
    <property type="component" value="Unassembled WGS sequence"/>
</dbReference>
<reference evidence="2 3" key="1">
    <citation type="submission" date="2020-03" db="EMBL/GenBank/DDBJ databases">
        <title>Genomic Encyclopedia of Type Strains, Phase IV (KMG-IV): sequencing the most valuable type-strain genomes for metagenomic binning, comparative biology and taxonomic classification.</title>
        <authorList>
            <person name="Goeker M."/>
        </authorList>
    </citation>
    <scope>NUCLEOTIDE SEQUENCE [LARGE SCALE GENOMIC DNA]</scope>
    <source>
        <strain evidence="2 3">DSM 5718</strain>
    </source>
</reference>
<comment type="caution">
    <text evidence="2">The sequence shown here is derived from an EMBL/GenBank/DDBJ whole genome shotgun (WGS) entry which is preliminary data.</text>
</comment>
<keyword evidence="1" id="KW-1133">Transmembrane helix</keyword>